<reference evidence="2" key="1">
    <citation type="journal article" date="2014" name="Int. J. Syst. Evol. Microbiol.">
        <title>Complete genome sequence of Corynebacterium casei LMG S-19264T (=DSM 44701T), isolated from a smear-ripened cheese.</title>
        <authorList>
            <consortium name="US DOE Joint Genome Institute (JGI-PGF)"/>
            <person name="Walter F."/>
            <person name="Albersmeier A."/>
            <person name="Kalinowski J."/>
            <person name="Ruckert C."/>
        </authorList>
    </citation>
    <scope>NUCLEOTIDE SEQUENCE</scope>
    <source>
        <strain evidence="2">CGMCC 4.7430</strain>
    </source>
</reference>
<proteinExistence type="predicted"/>
<dbReference type="EMBL" id="BMNK01000007">
    <property type="protein sequence ID" value="GGP09508.1"/>
    <property type="molecule type" value="Genomic_DNA"/>
</dbReference>
<dbReference type="RefSeq" id="WP_189140679.1">
    <property type="nucleotide sequence ID" value="NZ_BMNK01000007.1"/>
</dbReference>
<evidence type="ECO:0000313" key="2">
    <source>
        <dbReference type="EMBL" id="GGP09508.1"/>
    </source>
</evidence>
<reference evidence="2" key="2">
    <citation type="submission" date="2020-09" db="EMBL/GenBank/DDBJ databases">
        <authorList>
            <person name="Sun Q."/>
            <person name="Zhou Y."/>
        </authorList>
    </citation>
    <scope>NUCLEOTIDE SEQUENCE</scope>
    <source>
        <strain evidence="2">CGMCC 4.7430</strain>
    </source>
</reference>
<name>A0A918E7A5_9ACTN</name>
<gene>
    <name evidence="2" type="ORF">GCM10012278_45480</name>
</gene>
<accession>A0A918E7A5</accession>
<keyword evidence="3" id="KW-1185">Reference proteome</keyword>
<feature type="compositionally biased region" description="Basic and acidic residues" evidence="1">
    <location>
        <begin position="17"/>
        <end position="29"/>
    </location>
</feature>
<organism evidence="2 3">
    <name type="scientific">Nonomuraea glycinis</name>
    <dbReference type="NCBI Taxonomy" id="2047744"/>
    <lineage>
        <taxon>Bacteria</taxon>
        <taxon>Bacillati</taxon>
        <taxon>Actinomycetota</taxon>
        <taxon>Actinomycetes</taxon>
        <taxon>Streptosporangiales</taxon>
        <taxon>Streptosporangiaceae</taxon>
        <taxon>Nonomuraea</taxon>
    </lineage>
</organism>
<feature type="region of interest" description="Disordered" evidence="1">
    <location>
        <begin position="1"/>
        <end position="75"/>
    </location>
</feature>
<evidence type="ECO:0000313" key="3">
    <source>
        <dbReference type="Proteomes" id="UP000660745"/>
    </source>
</evidence>
<comment type="caution">
    <text evidence="2">The sequence shown here is derived from an EMBL/GenBank/DDBJ whole genome shotgun (WGS) entry which is preliminary data.</text>
</comment>
<dbReference type="Proteomes" id="UP000660745">
    <property type="component" value="Unassembled WGS sequence"/>
</dbReference>
<sequence>MARKKRTEPIVTGRRQVRPDAPAHVKGVREGNATGNYEGQQGHLPDGRSTAARSTGINAADRDAIDPDMPNLSPA</sequence>
<dbReference type="AlphaFoldDB" id="A0A918E7A5"/>
<protein>
    <submittedName>
        <fullName evidence="2">Uncharacterized protein</fullName>
    </submittedName>
</protein>
<evidence type="ECO:0000256" key="1">
    <source>
        <dbReference type="SAM" id="MobiDB-lite"/>
    </source>
</evidence>